<dbReference type="InterPro" id="IPR028974">
    <property type="entry name" value="TSP_type-3_rpt"/>
</dbReference>
<dbReference type="PANTHER" id="PTHR37467">
    <property type="entry name" value="EXPORTED CALCIUM-BINDING GLYCOPROTEIN-RELATED"/>
    <property type="match status" value="1"/>
</dbReference>
<dbReference type="Proteomes" id="UP001595956">
    <property type="component" value="Unassembled WGS sequence"/>
</dbReference>
<evidence type="ECO:0008006" key="9">
    <source>
        <dbReference type="Google" id="ProtNLM"/>
    </source>
</evidence>
<keyword evidence="4" id="KW-0106">Calcium</keyword>
<accession>A0ABW0MXC3</accession>
<feature type="region of interest" description="Disordered" evidence="5">
    <location>
        <begin position="341"/>
        <end position="665"/>
    </location>
</feature>
<dbReference type="PANTHER" id="PTHR37467:SF1">
    <property type="entry name" value="EXPORTED CALCIUM-BINDING GLYCOPROTEIN"/>
    <property type="match status" value="1"/>
</dbReference>
<protein>
    <recommendedName>
        <fullName evidence="9">Protective antigen Ca-binding domain-containing protein</fullName>
    </recommendedName>
</protein>
<sequence>MRTRPTLAIGAGLSTIALYSLTAVGAPSSAAGAAPPTDVRAATSAEILHLTGLDVPGAATLADAGVAVATGSVDGDGSPQSNAAATNLSAALADQALPDLLTSVEQHALPDHLRPDTGQTAGGTVPGLLELGVSTASAQARWAGDARCPAPGVPLTRSSVSTADVGTESLPGAGELLSLDGTASVRQATTLAGSGTRSVVSTARGSAADVRLLGGQVRVAVTDPPVLTSTATGDADGAEVRWSAPAVTVELGGQERTLPADGSPVDVTSPDNPLLKVELSVGQPTNVVESDDGTRASASASVLHVKIGLSEATVLEADLFPLRAVAAAPAGGVTCSVGSADADGDGLTDDEETSGSANEGFGREPTDPGDADSDDDGIDDGAEVAAGTDPNDAGDPGEGDSGSEGPGTPTPDDLDGDGLGNDAETDAGTNPVVADSDGDGLTDGAEVKETSTDPTDPDTDADGLTDGREVDDTATDPGDRDSDDDGLADGREVDDTQTDPNDPDTDGDSLRDGREVAVTSTDPTVRDTDGDGLSDGREVRKTGTRPTRPDTDRDGLSDGREVIRTHTRPLRKDTDRDGLSDGREVKRHAPGYRSCFSNPRRADTDRDRLGDGREVRRIHTNPCDWDTDNGGKSDGEEVRRGSDPLDIRSSPSNPRVAHTSTTTWW</sequence>
<comment type="subcellular location">
    <subcellularLocation>
        <location evidence="1">Secreted</location>
    </subcellularLocation>
</comment>
<evidence type="ECO:0000256" key="1">
    <source>
        <dbReference type="ARBA" id="ARBA00004613"/>
    </source>
</evidence>
<evidence type="ECO:0000313" key="8">
    <source>
        <dbReference type="Proteomes" id="UP001595956"/>
    </source>
</evidence>
<evidence type="ECO:0000256" key="3">
    <source>
        <dbReference type="ARBA" id="ARBA00022729"/>
    </source>
</evidence>
<feature type="compositionally biased region" description="Acidic residues" evidence="5">
    <location>
        <begin position="495"/>
        <end position="507"/>
    </location>
</feature>
<dbReference type="EMBL" id="JBHSMD010000002">
    <property type="protein sequence ID" value="MFC5492974.1"/>
    <property type="molecule type" value="Genomic_DNA"/>
</dbReference>
<feature type="compositionally biased region" description="Basic and acidic residues" evidence="5">
    <location>
        <begin position="629"/>
        <end position="646"/>
    </location>
</feature>
<evidence type="ECO:0000256" key="6">
    <source>
        <dbReference type="SAM" id="SignalP"/>
    </source>
</evidence>
<name>A0ABW0MXC3_9ACTN</name>
<feature type="compositionally biased region" description="Basic and acidic residues" evidence="5">
    <location>
        <begin position="600"/>
        <end position="617"/>
    </location>
</feature>
<dbReference type="InterPro" id="IPR059100">
    <property type="entry name" value="TSP3_bac"/>
</dbReference>
<feature type="signal peptide" evidence="6">
    <location>
        <begin position="1"/>
        <end position="25"/>
    </location>
</feature>
<feature type="compositionally biased region" description="Polar residues" evidence="5">
    <location>
        <begin position="649"/>
        <end position="665"/>
    </location>
</feature>
<comment type="caution">
    <text evidence="7">The sequence shown here is derived from an EMBL/GenBank/DDBJ whole genome shotgun (WGS) entry which is preliminary data.</text>
</comment>
<evidence type="ECO:0000256" key="4">
    <source>
        <dbReference type="ARBA" id="ARBA00022837"/>
    </source>
</evidence>
<feature type="chain" id="PRO_5045967532" description="Protective antigen Ca-binding domain-containing protein" evidence="6">
    <location>
        <begin position="26"/>
        <end position="665"/>
    </location>
</feature>
<reference evidence="8" key="1">
    <citation type="journal article" date="2019" name="Int. J. Syst. Evol. Microbiol.">
        <title>The Global Catalogue of Microorganisms (GCM) 10K type strain sequencing project: providing services to taxonomists for standard genome sequencing and annotation.</title>
        <authorList>
            <consortium name="The Broad Institute Genomics Platform"/>
            <consortium name="The Broad Institute Genome Sequencing Center for Infectious Disease"/>
            <person name="Wu L."/>
            <person name="Ma J."/>
        </authorList>
    </citation>
    <scope>NUCLEOTIDE SEQUENCE [LARGE SCALE GENOMIC DNA]</scope>
    <source>
        <strain evidence="8">KACC 13778</strain>
    </source>
</reference>
<evidence type="ECO:0000256" key="5">
    <source>
        <dbReference type="SAM" id="MobiDB-lite"/>
    </source>
</evidence>
<keyword evidence="8" id="KW-1185">Reference proteome</keyword>
<gene>
    <name evidence="7" type="ORF">ACFPKY_07675</name>
</gene>
<evidence type="ECO:0000256" key="2">
    <source>
        <dbReference type="ARBA" id="ARBA00022525"/>
    </source>
</evidence>
<keyword evidence="2" id="KW-0964">Secreted</keyword>
<feature type="compositionally biased region" description="Basic and acidic residues" evidence="5">
    <location>
        <begin position="524"/>
        <end position="584"/>
    </location>
</feature>
<evidence type="ECO:0000313" key="7">
    <source>
        <dbReference type="EMBL" id="MFC5492974.1"/>
    </source>
</evidence>
<keyword evidence="3 6" id="KW-0732">Signal</keyword>
<feature type="compositionally biased region" description="Acidic residues" evidence="5">
    <location>
        <begin position="342"/>
        <end position="353"/>
    </location>
</feature>
<proteinExistence type="predicted"/>
<dbReference type="RefSeq" id="WP_345171655.1">
    <property type="nucleotide sequence ID" value="NZ_BAABFQ010000003.1"/>
</dbReference>
<feature type="compositionally biased region" description="Acidic residues" evidence="5">
    <location>
        <begin position="367"/>
        <end position="382"/>
    </location>
</feature>
<dbReference type="Gene3D" id="4.10.1080.10">
    <property type="entry name" value="TSP type-3 repeat"/>
    <property type="match status" value="1"/>
</dbReference>
<organism evidence="7 8">
    <name type="scientific">Nocardioides caricicola</name>
    <dbReference type="NCBI Taxonomy" id="634770"/>
    <lineage>
        <taxon>Bacteria</taxon>
        <taxon>Bacillati</taxon>
        <taxon>Actinomycetota</taxon>
        <taxon>Actinomycetes</taxon>
        <taxon>Propionibacteriales</taxon>
        <taxon>Nocardioidaceae</taxon>
        <taxon>Nocardioides</taxon>
    </lineage>
</organism>
<dbReference type="InterPro" id="IPR053180">
    <property type="entry name" value="Ca-binding_acidic-repeat"/>
</dbReference>
<dbReference type="Pfam" id="PF18884">
    <property type="entry name" value="TSP3_bac"/>
    <property type="match status" value="8"/>
</dbReference>